<dbReference type="PANTHER" id="PTHR46795">
    <property type="entry name" value="ABC TRANSPORTER PERMEASE-RELATED-RELATED"/>
    <property type="match status" value="1"/>
</dbReference>
<evidence type="ECO:0000313" key="2">
    <source>
        <dbReference type="EMBL" id="MCQ4950835.1"/>
    </source>
</evidence>
<feature type="transmembrane region" description="Helical" evidence="1">
    <location>
        <begin position="45"/>
        <end position="66"/>
    </location>
</feature>
<reference evidence="2" key="1">
    <citation type="submission" date="2022-06" db="EMBL/GenBank/DDBJ databases">
        <title>Isolation of gut microbiota from human fecal samples.</title>
        <authorList>
            <person name="Pamer E.G."/>
            <person name="Barat B."/>
            <person name="Waligurski E."/>
            <person name="Medina S."/>
            <person name="Paddock L."/>
            <person name="Mostad J."/>
        </authorList>
    </citation>
    <scope>NUCLEOTIDE SEQUENCE</scope>
    <source>
        <strain evidence="2">DFI.7.96</strain>
    </source>
</reference>
<gene>
    <name evidence="2" type="ORF">NE646_14490</name>
</gene>
<dbReference type="InterPro" id="IPR052536">
    <property type="entry name" value="ABC-4_Integral_Memb_Prot"/>
</dbReference>
<feature type="non-terminal residue" evidence="2">
    <location>
        <position position="101"/>
    </location>
</feature>
<keyword evidence="1" id="KW-1133">Transmembrane helix</keyword>
<keyword evidence="1" id="KW-0812">Transmembrane</keyword>
<evidence type="ECO:0000313" key="3">
    <source>
        <dbReference type="Proteomes" id="UP001205063"/>
    </source>
</evidence>
<dbReference type="AlphaFoldDB" id="A0AAW5KFN4"/>
<proteinExistence type="predicted"/>
<dbReference type="PANTHER" id="PTHR46795:SF3">
    <property type="entry name" value="ABC TRANSPORTER PERMEASE"/>
    <property type="match status" value="1"/>
</dbReference>
<protein>
    <submittedName>
        <fullName evidence="2">Uncharacterized protein</fullName>
    </submittedName>
</protein>
<feature type="non-terminal residue" evidence="2">
    <location>
        <position position="1"/>
    </location>
</feature>
<feature type="transmembrane region" description="Helical" evidence="1">
    <location>
        <begin position="6"/>
        <end position="24"/>
    </location>
</feature>
<dbReference type="Proteomes" id="UP001205063">
    <property type="component" value="Unassembled WGS sequence"/>
</dbReference>
<organism evidence="2 3">
    <name type="scientific">Bittarella massiliensis</name>
    <name type="common">ex Durand et al. 2017</name>
    <dbReference type="NCBI Taxonomy" id="1720313"/>
    <lineage>
        <taxon>Bacteria</taxon>
        <taxon>Bacillati</taxon>
        <taxon>Bacillota</taxon>
        <taxon>Clostridia</taxon>
        <taxon>Eubacteriales</taxon>
        <taxon>Oscillospiraceae</taxon>
        <taxon>Bittarella (ex Durand et al. 2017)</taxon>
    </lineage>
</organism>
<sequence>IMLVGGVGTLLFFMSLSGFLLRICKSNKRLYYNNLNMFVLRQLNSKINTTYLSVTFICLMLLRAVVEADVVDGDLGQLVLHGLGHPDAEGEGPHRQQEHQA</sequence>
<dbReference type="EMBL" id="JANGAB010000326">
    <property type="protein sequence ID" value="MCQ4950835.1"/>
    <property type="molecule type" value="Genomic_DNA"/>
</dbReference>
<accession>A0AAW5KFN4</accession>
<keyword evidence="1" id="KW-0472">Membrane</keyword>
<comment type="caution">
    <text evidence="2">The sequence shown here is derived from an EMBL/GenBank/DDBJ whole genome shotgun (WGS) entry which is preliminary data.</text>
</comment>
<name>A0AAW5KFN4_9FIRM</name>
<evidence type="ECO:0000256" key="1">
    <source>
        <dbReference type="SAM" id="Phobius"/>
    </source>
</evidence>